<evidence type="ECO:0000313" key="1">
    <source>
        <dbReference type="EMBL" id="MEF3078619.1"/>
    </source>
</evidence>
<protein>
    <recommendedName>
        <fullName evidence="3">DUF4304 domain-containing protein</fullName>
    </recommendedName>
</protein>
<accession>A0ABU7W3U4</accession>
<proteinExistence type="predicted"/>
<dbReference type="Proteomes" id="UP001356704">
    <property type="component" value="Unassembled WGS sequence"/>
</dbReference>
<gene>
    <name evidence="1" type="ORF">V1468_06370</name>
</gene>
<evidence type="ECO:0000313" key="2">
    <source>
        <dbReference type="Proteomes" id="UP001356704"/>
    </source>
</evidence>
<dbReference type="RefSeq" id="WP_331809401.1">
    <property type="nucleotide sequence ID" value="NZ_JAZHOU010000002.1"/>
</dbReference>
<organism evidence="1 2">
    <name type="scientific">Winogradskyella poriferorum</name>
    <dbReference type="NCBI Taxonomy" id="307627"/>
    <lineage>
        <taxon>Bacteria</taxon>
        <taxon>Pseudomonadati</taxon>
        <taxon>Bacteroidota</taxon>
        <taxon>Flavobacteriia</taxon>
        <taxon>Flavobacteriales</taxon>
        <taxon>Flavobacteriaceae</taxon>
        <taxon>Winogradskyella</taxon>
    </lineage>
</organism>
<dbReference type="EMBL" id="JAZHOU010000002">
    <property type="protein sequence ID" value="MEF3078619.1"/>
    <property type="molecule type" value="Genomic_DNA"/>
</dbReference>
<keyword evidence="2" id="KW-1185">Reference proteome</keyword>
<reference evidence="1 2" key="1">
    <citation type="submission" date="2024-02" db="EMBL/GenBank/DDBJ databases">
        <title>Winogradskyella poriferorum JCM 12885.</title>
        <authorList>
            <person name="Zhang D.-F."/>
            <person name="Fu Z.-Y."/>
        </authorList>
    </citation>
    <scope>NUCLEOTIDE SEQUENCE [LARGE SCALE GENOMIC DNA]</scope>
    <source>
        <strain evidence="1 2">JCM 12885</strain>
    </source>
</reference>
<comment type="caution">
    <text evidence="1">The sequence shown here is derived from an EMBL/GenBank/DDBJ whole genome shotgun (WGS) entry which is preliminary data.</text>
</comment>
<evidence type="ECO:0008006" key="3">
    <source>
        <dbReference type="Google" id="ProtNLM"/>
    </source>
</evidence>
<name>A0ABU7W3U4_9FLAO</name>
<sequence length="208" mass="24516">MNFYSLLNIEHTSNLDIPSAKKIELILNEILSPQLNQLGYSNKSKKYIWQTEYNPAGIKKIIQFTYRGTTGNFFVGTNFRFIPFITQNKKLAFYNHKLHALESSSYFDDMPISLWNETFFRKSLKKYLDKNLPRILTFLNNLETLESNIGLVERQLNSGKFHYAIQDPNLKYVLAYLYNEQGNIDDSKKMKTLFLKEFTDFDSQIFKN</sequence>